<dbReference type="InterPro" id="IPR025937">
    <property type="entry name" value="PDGLE_dom"/>
</dbReference>
<evidence type="ECO:0000313" key="9">
    <source>
        <dbReference type="EMBL" id="KIL35954.1"/>
    </source>
</evidence>
<protein>
    <recommendedName>
        <fullName evidence="8">PDGLE domain-containing protein</fullName>
    </recommendedName>
</protein>
<keyword evidence="7" id="KW-0732">Signal</keyword>
<proteinExistence type="predicted"/>
<feature type="transmembrane region" description="Helical" evidence="6">
    <location>
        <begin position="59"/>
        <end position="83"/>
    </location>
</feature>
<evidence type="ECO:0000256" key="4">
    <source>
        <dbReference type="ARBA" id="ARBA00022989"/>
    </source>
</evidence>
<feature type="signal peptide" evidence="7">
    <location>
        <begin position="1"/>
        <end position="23"/>
    </location>
</feature>
<dbReference type="Proteomes" id="UP000054526">
    <property type="component" value="Unassembled WGS sequence"/>
</dbReference>
<dbReference type="Pfam" id="PF13190">
    <property type="entry name" value="PDGLE"/>
    <property type="match status" value="1"/>
</dbReference>
<organism evidence="9 10">
    <name type="scientific">Cohnella kolymensis</name>
    <dbReference type="NCBI Taxonomy" id="1590652"/>
    <lineage>
        <taxon>Bacteria</taxon>
        <taxon>Bacillati</taxon>
        <taxon>Bacillota</taxon>
        <taxon>Bacilli</taxon>
        <taxon>Bacillales</taxon>
        <taxon>Paenibacillaceae</taxon>
        <taxon>Cohnella</taxon>
    </lineage>
</organism>
<dbReference type="EMBL" id="JXAL01000016">
    <property type="protein sequence ID" value="KIL35954.1"/>
    <property type="molecule type" value="Genomic_DNA"/>
</dbReference>
<evidence type="ECO:0000259" key="8">
    <source>
        <dbReference type="Pfam" id="PF13190"/>
    </source>
</evidence>
<comment type="subcellular location">
    <subcellularLocation>
        <location evidence="1">Cell membrane</location>
    </subcellularLocation>
</comment>
<feature type="chain" id="PRO_5045713997" description="PDGLE domain-containing protein" evidence="7">
    <location>
        <begin position="24"/>
        <end position="92"/>
    </location>
</feature>
<evidence type="ECO:0000256" key="6">
    <source>
        <dbReference type="SAM" id="Phobius"/>
    </source>
</evidence>
<evidence type="ECO:0000313" key="10">
    <source>
        <dbReference type="Proteomes" id="UP000054526"/>
    </source>
</evidence>
<evidence type="ECO:0000256" key="2">
    <source>
        <dbReference type="ARBA" id="ARBA00022475"/>
    </source>
</evidence>
<keyword evidence="10" id="KW-1185">Reference proteome</keyword>
<comment type="caution">
    <text evidence="9">The sequence shown here is derived from an EMBL/GenBank/DDBJ whole genome shotgun (WGS) entry which is preliminary data.</text>
</comment>
<name>A0ABR5A4I3_9BACL</name>
<dbReference type="RefSeq" id="WP_041062829.1">
    <property type="nucleotide sequence ID" value="NZ_JXAL01000016.1"/>
</dbReference>
<evidence type="ECO:0000256" key="1">
    <source>
        <dbReference type="ARBA" id="ARBA00004236"/>
    </source>
</evidence>
<keyword evidence="3 6" id="KW-0812">Transmembrane</keyword>
<evidence type="ECO:0000256" key="3">
    <source>
        <dbReference type="ARBA" id="ARBA00022692"/>
    </source>
</evidence>
<evidence type="ECO:0000256" key="7">
    <source>
        <dbReference type="SAM" id="SignalP"/>
    </source>
</evidence>
<keyword evidence="2" id="KW-1003">Cell membrane</keyword>
<accession>A0ABR5A4I3</accession>
<evidence type="ECO:0000256" key="5">
    <source>
        <dbReference type="ARBA" id="ARBA00023136"/>
    </source>
</evidence>
<reference evidence="9 10" key="1">
    <citation type="submission" date="2014-12" db="EMBL/GenBank/DDBJ databases">
        <title>Draft genome sequence of Cohnella kolymensis strain B-2846.</title>
        <authorList>
            <person name="Karlyshev A.V."/>
            <person name="Kudryashova E.B."/>
        </authorList>
    </citation>
    <scope>NUCLEOTIDE SEQUENCE [LARGE SCALE GENOMIC DNA]</scope>
    <source>
        <strain evidence="9 10">VKM B-2846</strain>
    </source>
</reference>
<gene>
    <name evidence="9" type="ORF">SD71_11410</name>
</gene>
<feature type="domain" description="PDGLE" evidence="8">
    <location>
        <begin position="3"/>
        <end position="86"/>
    </location>
</feature>
<keyword evidence="5 6" id="KW-0472">Membrane</keyword>
<sequence>MKKRIIAWMAVSLFLAGFLSLFASSHPDGFEKAGEKAGYIERAEVLLAAPMPDYSIPGIGSWLSSSIPGIVGVLVTFAVFVFIGRRLGRKSK</sequence>
<keyword evidence="4 6" id="KW-1133">Transmembrane helix</keyword>